<dbReference type="AlphaFoldDB" id="A0A8S9YIK1"/>
<accession>A0A8S9YIK1</accession>
<evidence type="ECO:0000313" key="1">
    <source>
        <dbReference type="EMBL" id="KAF7232434.1"/>
    </source>
</evidence>
<reference evidence="1" key="1">
    <citation type="submission" date="2019-07" db="EMBL/GenBank/DDBJ databases">
        <title>Annotation for the trematode Paragonimus miyazaki's.</title>
        <authorList>
            <person name="Choi Y.-J."/>
        </authorList>
    </citation>
    <scope>NUCLEOTIDE SEQUENCE</scope>
    <source>
        <strain evidence="1">Japan</strain>
    </source>
</reference>
<gene>
    <name evidence="1" type="ORF">EG68_12431</name>
</gene>
<sequence length="70" mass="8151">MDCWFKRGHFGAMCKVPYSQSTTSLSSVYRCLLSSMKIVWNRINCDIIFRCQIFKSQCCPSALFLPNQLF</sequence>
<comment type="caution">
    <text evidence="1">The sequence shown here is derived from an EMBL/GenBank/DDBJ whole genome shotgun (WGS) entry which is preliminary data.</text>
</comment>
<dbReference type="EMBL" id="JTDE01021811">
    <property type="protein sequence ID" value="KAF7232434.1"/>
    <property type="molecule type" value="Genomic_DNA"/>
</dbReference>
<name>A0A8S9YIK1_9TREM</name>
<evidence type="ECO:0000313" key="2">
    <source>
        <dbReference type="Proteomes" id="UP000822476"/>
    </source>
</evidence>
<dbReference type="Proteomes" id="UP000822476">
    <property type="component" value="Unassembled WGS sequence"/>
</dbReference>
<keyword evidence="2" id="KW-1185">Reference proteome</keyword>
<protein>
    <submittedName>
        <fullName evidence="1">Uncharacterized protein</fullName>
    </submittedName>
</protein>
<proteinExistence type="predicted"/>
<organism evidence="1 2">
    <name type="scientific">Paragonimus skrjabini miyazakii</name>
    <dbReference type="NCBI Taxonomy" id="59628"/>
    <lineage>
        <taxon>Eukaryota</taxon>
        <taxon>Metazoa</taxon>
        <taxon>Spiralia</taxon>
        <taxon>Lophotrochozoa</taxon>
        <taxon>Platyhelminthes</taxon>
        <taxon>Trematoda</taxon>
        <taxon>Digenea</taxon>
        <taxon>Plagiorchiida</taxon>
        <taxon>Troglotremata</taxon>
        <taxon>Troglotrematidae</taxon>
        <taxon>Paragonimus</taxon>
    </lineage>
</organism>